<sequence length="106" mass="12550">MAARRDQIYTNLVIKLNDIVIQEVEQFSYLGSIITYNNTSTMDIKKRITLAKQTFIKKNSLLISKHLKIETKKKFIKTFVWSVLLYGCETWTIKKKEKDRLEAMEM</sequence>
<evidence type="ECO:0000313" key="1">
    <source>
        <dbReference type="EMBL" id="VVC25121.1"/>
    </source>
</evidence>
<dbReference type="Proteomes" id="UP000325440">
    <property type="component" value="Unassembled WGS sequence"/>
</dbReference>
<reference evidence="1 2" key="1">
    <citation type="submission" date="2019-08" db="EMBL/GenBank/DDBJ databases">
        <authorList>
            <person name="Alioto T."/>
            <person name="Alioto T."/>
            <person name="Gomez Garrido J."/>
        </authorList>
    </citation>
    <scope>NUCLEOTIDE SEQUENCE [LARGE SCALE GENOMIC DNA]</scope>
</reference>
<dbReference type="OrthoDB" id="6618274at2759"/>
<dbReference type="PANTHER" id="PTHR47027">
    <property type="entry name" value="REVERSE TRANSCRIPTASE DOMAIN-CONTAINING PROTEIN"/>
    <property type="match status" value="1"/>
</dbReference>
<proteinExistence type="predicted"/>
<protein>
    <recommendedName>
        <fullName evidence="3">Reverse transcriptase domain</fullName>
    </recommendedName>
</protein>
<evidence type="ECO:0008006" key="3">
    <source>
        <dbReference type="Google" id="ProtNLM"/>
    </source>
</evidence>
<dbReference type="EMBL" id="CABPRJ010000009">
    <property type="protein sequence ID" value="VVC25121.1"/>
    <property type="molecule type" value="Genomic_DNA"/>
</dbReference>
<gene>
    <name evidence="1" type="ORF">CINCED_3A009847</name>
</gene>
<organism evidence="1 2">
    <name type="scientific">Cinara cedri</name>
    <dbReference type="NCBI Taxonomy" id="506608"/>
    <lineage>
        <taxon>Eukaryota</taxon>
        <taxon>Metazoa</taxon>
        <taxon>Ecdysozoa</taxon>
        <taxon>Arthropoda</taxon>
        <taxon>Hexapoda</taxon>
        <taxon>Insecta</taxon>
        <taxon>Pterygota</taxon>
        <taxon>Neoptera</taxon>
        <taxon>Paraneoptera</taxon>
        <taxon>Hemiptera</taxon>
        <taxon>Sternorrhyncha</taxon>
        <taxon>Aphidomorpha</taxon>
        <taxon>Aphidoidea</taxon>
        <taxon>Aphididae</taxon>
        <taxon>Lachninae</taxon>
        <taxon>Cinara</taxon>
    </lineage>
</organism>
<accession>A0A5E4M1I8</accession>
<dbReference type="PANTHER" id="PTHR47027:SF20">
    <property type="entry name" value="REVERSE TRANSCRIPTASE-LIKE PROTEIN WITH RNA-DIRECTED DNA POLYMERASE DOMAIN"/>
    <property type="match status" value="1"/>
</dbReference>
<keyword evidence="2" id="KW-1185">Reference proteome</keyword>
<dbReference type="AlphaFoldDB" id="A0A5E4M1I8"/>
<name>A0A5E4M1I8_9HEMI</name>
<evidence type="ECO:0000313" key="2">
    <source>
        <dbReference type="Proteomes" id="UP000325440"/>
    </source>
</evidence>